<accession>A0A7J3JQQ9</accession>
<evidence type="ECO:0000256" key="3">
    <source>
        <dbReference type="ARBA" id="ARBA00022448"/>
    </source>
</evidence>
<dbReference type="InterPro" id="IPR004680">
    <property type="entry name" value="Cit_transptr-like_dom"/>
</dbReference>
<feature type="domain" description="Citrate transporter-like" evidence="9">
    <location>
        <begin position="26"/>
        <end position="369"/>
    </location>
</feature>
<keyword evidence="5 8" id="KW-0812">Transmembrane</keyword>
<dbReference type="PANTHER" id="PTHR43302">
    <property type="entry name" value="TRANSPORTER ARSB-RELATED"/>
    <property type="match status" value="1"/>
</dbReference>
<name>A0A7J3JQQ9_9CREN</name>
<comment type="caution">
    <text evidence="11">The sequence shown here is derived from an EMBL/GenBank/DDBJ whole genome shotgun (WGS) entry which is preliminary data.</text>
</comment>
<evidence type="ECO:0000256" key="8">
    <source>
        <dbReference type="SAM" id="Phobius"/>
    </source>
</evidence>
<feature type="transmembrane region" description="Helical" evidence="8">
    <location>
        <begin position="367"/>
        <end position="391"/>
    </location>
</feature>
<evidence type="ECO:0000256" key="5">
    <source>
        <dbReference type="ARBA" id="ARBA00022692"/>
    </source>
</evidence>
<feature type="transmembrane region" description="Helical" evidence="8">
    <location>
        <begin position="67"/>
        <end position="90"/>
    </location>
</feature>
<dbReference type="InterPro" id="IPR000802">
    <property type="entry name" value="Arsenical_pump_ArsB"/>
</dbReference>
<dbReference type="GO" id="GO:0015105">
    <property type="term" value="F:arsenite transmembrane transporter activity"/>
    <property type="evidence" value="ECO:0007669"/>
    <property type="project" value="InterPro"/>
</dbReference>
<feature type="transmembrane region" description="Helical" evidence="8">
    <location>
        <begin position="411"/>
        <end position="428"/>
    </location>
</feature>
<keyword evidence="6 8" id="KW-1133">Transmembrane helix</keyword>
<evidence type="ECO:0000313" key="10">
    <source>
        <dbReference type="EMBL" id="HGN37311.1"/>
    </source>
</evidence>
<keyword evidence="4" id="KW-1003">Cell membrane</keyword>
<keyword evidence="3" id="KW-0813">Transport</keyword>
<feature type="transmembrane region" description="Helical" evidence="8">
    <location>
        <begin position="257"/>
        <end position="275"/>
    </location>
</feature>
<comment type="similarity">
    <text evidence="2">Belongs to the CitM (TC 2.A.11) transporter family.</text>
</comment>
<protein>
    <submittedName>
        <fullName evidence="11">Anion transporter</fullName>
    </submittedName>
</protein>
<dbReference type="PANTHER" id="PTHR43302:SF5">
    <property type="entry name" value="TRANSPORTER ARSB-RELATED"/>
    <property type="match status" value="1"/>
</dbReference>
<evidence type="ECO:0000256" key="1">
    <source>
        <dbReference type="ARBA" id="ARBA00004651"/>
    </source>
</evidence>
<dbReference type="EMBL" id="DTAI01000214">
    <property type="protein sequence ID" value="HGN37311.1"/>
    <property type="molecule type" value="Genomic_DNA"/>
</dbReference>
<feature type="transmembrane region" description="Helical" evidence="8">
    <location>
        <begin position="12"/>
        <end position="28"/>
    </location>
</feature>
<keyword evidence="7 8" id="KW-0472">Membrane</keyword>
<dbReference type="GO" id="GO:0005886">
    <property type="term" value="C:plasma membrane"/>
    <property type="evidence" value="ECO:0007669"/>
    <property type="project" value="UniProtKB-SubCell"/>
</dbReference>
<evidence type="ECO:0000256" key="4">
    <source>
        <dbReference type="ARBA" id="ARBA00022475"/>
    </source>
</evidence>
<dbReference type="EMBL" id="DTBZ01000088">
    <property type="protein sequence ID" value="HGQ18265.1"/>
    <property type="molecule type" value="Genomic_DNA"/>
</dbReference>
<organism evidence="11">
    <name type="scientific">Ignisphaera aggregans</name>
    <dbReference type="NCBI Taxonomy" id="334771"/>
    <lineage>
        <taxon>Archaea</taxon>
        <taxon>Thermoproteota</taxon>
        <taxon>Thermoprotei</taxon>
        <taxon>Desulfurococcales</taxon>
        <taxon>Desulfurococcaceae</taxon>
        <taxon>Ignisphaera</taxon>
    </lineage>
</organism>
<feature type="transmembrane region" description="Helical" evidence="8">
    <location>
        <begin position="187"/>
        <end position="206"/>
    </location>
</feature>
<dbReference type="Pfam" id="PF03600">
    <property type="entry name" value="CitMHS"/>
    <property type="match status" value="1"/>
</dbReference>
<feature type="transmembrane region" description="Helical" evidence="8">
    <location>
        <begin position="324"/>
        <end position="346"/>
    </location>
</feature>
<feature type="transmembrane region" description="Helical" evidence="8">
    <location>
        <begin position="102"/>
        <end position="124"/>
    </location>
</feature>
<gene>
    <name evidence="10" type="ORF">ENT87_07185</name>
    <name evidence="11" type="ORF">ENU30_04740</name>
</gene>
<feature type="transmembrane region" description="Helical" evidence="8">
    <location>
        <begin position="34"/>
        <end position="55"/>
    </location>
</feature>
<reference evidence="11" key="1">
    <citation type="journal article" date="2020" name="mSystems">
        <title>Genome- and Community-Level Interaction Insights into Carbon Utilization and Element Cycling Functions of Hydrothermarchaeota in Hydrothermal Sediment.</title>
        <authorList>
            <person name="Zhou Z."/>
            <person name="Liu Y."/>
            <person name="Xu W."/>
            <person name="Pan J."/>
            <person name="Luo Z.H."/>
            <person name="Li M."/>
        </authorList>
    </citation>
    <scope>NUCLEOTIDE SEQUENCE [LARGE SCALE GENOMIC DNA]</scope>
    <source>
        <strain evidence="10">SpSt-618</strain>
        <strain evidence="11">SpSt-657</strain>
    </source>
</reference>
<evidence type="ECO:0000256" key="7">
    <source>
        <dbReference type="ARBA" id="ARBA00023136"/>
    </source>
</evidence>
<comment type="subcellular location">
    <subcellularLocation>
        <location evidence="1">Cell membrane</location>
        <topology evidence="1">Multi-pass membrane protein</topology>
    </subcellularLocation>
</comment>
<proteinExistence type="inferred from homology"/>
<feature type="transmembrane region" description="Helical" evidence="8">
    <location>
        <begin position="287"/>
        <end position="304"/>
    </location>
</feature>
<evidence type="ECO:0000256" key="6">
    <source>
        <dbReference type="ARBA" id="ARBA00022989"/>
    </source>
</evidence>
<sequence>MIRIAFSSWRAWLGLALIVYLFAVLLLRSRRPSIPVWGVMAFAAFLVVITGLIGFDEIGGVIDMDVVLFLIGMFSIVGLAESSGLLNAISMWVVARCGRLTALVYTLSLLFGILAAFVVNDTVALMGPSIVYSISRAANIDPRPMFLLLAFSLTIGSVATPIGNPQNVLIAIDSGIEAPFITFMKRLFIPTVVNLILTAFLLMKIFKIRDRRIEVILLPQEAIRNRGDAILAGIGLLTSIAALVINDVFELYGLPHITHRGFIPFIVAAGLYILASSPRKMLAGVDWGTIVFFIAMFIAMEGIWRSGILNPILNILIAQKIDGFKGIVVITIASLLLSQLLSNVPFVKLFINYMKNIGYTNSNVDAWLALAMSSTIAGNLTILGAASNIIILEVLESRMGTTITFAEFFKIGSIVTIANTIIYLLFFII</sequence>
<evidence type="ECO:0000256" key="2">
    <source>
        <dbReference type="ARBA" id="ARBA00009843"/>
    </source>
</evidence>
<evidence type="ECO:0000259" key="9">
    <source>
        <dbReference type="Pfam" id="PF03600"/>
    </source>
</evidence>
<feature type="transmembrane region" description="Helical" evidence="8">
    <location>
        <begin position="227"/>
        <end position="245"/>
    </location>
</feature>
<dbReference type="PRINTS" id="PR00758">
    <property type="entry name" value="ARSENICPUMP"/>
</dbReference>
<dbReference type="AlphaFoldDB" id="A0A7J3JQQ9"/>
<evidence type="ECO:0000313" key="11">
    <source>
        <dbReference type="EMBL" id="HGQ18265.1"/>
    </source>
</evidence>